<organism evidence="2">
    <name type="scientific">Caenorhabditis remanei</name>
    <name type="common">Caenorhabditis vulgaris</name>
    <dbReference type="NCBI Taxonomy" id="31234"/>
    <lineage>
        <taxon>Eukaryota</taxon>
        <taxon>Metazoa</taxon>
        <taxon>Ecdysozoa</taxon>
        <taxon>Nematoda</taxon>
        <taxon>Chromadorea</taxon>
        <taxon>Rhabditida</taxon>
        <taxon>Rhabditina</taxon>
        <taxon>Rhabditomorpha</taxon>
        <taxon>Rhabditoidea</taxon>
        <taxon>Rhabditidae</taxon>
        <taxon>Peloderinae</taxon>
        <taxon>Caenorhabditis</taxon>
    </lineage>
</organism>
<keyword evidence="2" id="KW-1185">Reference proteome</keyword>
<reference evidence="1" key="1">
    <citation type="submission" date="2007-07" db="EMBL/GenBank/DDBJ databases">
        <title>PCAP assembly of the Caenorhabditis remanei genome.</title>
        <authorList>
            <consortium name="The Caenorhabditis remanei Sequencing Consortium"/>
            <person name="Wilson R.K."/>
        </authorList>
    </citation>
    <scope>NUCLEOTIDE SEQUENCE [LARGE SCALE GENOMIC DNA]</scope>
    <source>
        <strain evidence="1">PB4641</strain>
    </source>
</reference>
<dbReference type="OMA" id="WTILDRF"/>
<dbReference type="GeneID" id="9798618"/>
<dbReference type="HOGENOM" id="CLU_1490369_0_0_1"/>
<dbReference type="OrthoDB" id="5823719at2759"/>
<dbReference type="Proteomes" id="UP000008281">
    <property type="component" value="Unassembled WGS sequence"/>
</dbReference>
<evidence type="ECO:0000313" key="1">
    <source>
        <dbReference type="EMBL" id="EFO98062.1"/>
    </source>
</evidence>
<dbReference type="RefSeq" id="XP_003092137.2">
    <property type="nucleotide sequence ID" value="XM_003092089.2"/>
</dbReference>
<dbReference type="FunCoup" id="E3NHI1">
    <property type="interactions" value="1749"/>
</dbReference>
<dbReference type="AlphaFoldDB" id="E3NHI1"/>
<gene>
    <name evidence="1" type="ORF">CRE_18261</name>
</gene>
<accession>E3NHI1</accession>
<sequence>MNSVSCLLFLLILFYRCFHAVDGQFFYEDVKMYGCRCLQKDQTKQLLTSLTNGIPVNANRPIWKSFVREQPTLSNNLQSKIQYLKEWLATLTLDTPTVPPTTTTTTTSRPQTTEDPVALPFDEAAVGNNVFLKLAYKMMAKYFKKFRGEWTILDRFECICDGDLIELLKSKTFINIQVAHD</sequence>
<evidence type="ECO:0000313" key="2">
    <source>
        <dbReference type="Proteomes" id="UP000008281"/>
    </source>
</evidence>
<proteinExistence type="predicted"/>
<protein>
    <submittedName>
        <fullName evidence="1">Uncharacterized protein</fullName>
    </submittedName>
</protein>
<dbReference type="EMBL" id="DS268677">
    <property type="protein sequence ID" value="EFO98062.1"/>
    <property type="molecule type" value="Genomic_DNA"/>
</dbReference>
<dbReference type="KEGG" id="crq:GCK72_013362"/>
<dbReference type="CTD" id="9798618"/>
<name>E3NHI1_CAERE</name>
<dbReference type="eggNOG" id="ENOG502THIX">
    <property type="taxonomic scope" value="Eukaryota"/>
</dbReference>